<dbReference type="PANTHER" id="PTHR45566:SF2">
    <property type="entry name" value="NARL SUBFAMILY"/>
    <property type="match status" value="1"/>
</dbReference>
<comment type="caution">
    <text evidence="3">The sequence shown here is derived from an EMBL/GenBank/DDBJ whole genome shotgun (WGS) entry which is preliminary data.</text>
</comment>
<organism evidence="3 4">
    <name type="scientific">Ginsengibacter hankyongi</name>
    <dbReference type="NCBI Taxonomy" id="2607284"/>
    <lineage>
        <taxon>Bacteria</taxon>
        <taxon>Pseudomonadati</taxon>
        <taxon>Bacteroidota</taxon>
        <taxon>Chitinophagia</taxon>
        <taxon>Chitinophagales</taxon>
        <taxon>Chitinophagaceae</taxon>
        <taxon>Ginsengibacter</taxon>
    </lineage>
</organism>
<dbReference type="AlphaFoldDB" id="A0A5J5IHG3"/>
<dbReference type="CDD" id="cd00156">
    <property type="entry name" value="REC"/>
    <property type="match status" value="1"/>
</dbReference>
<name>A0A5J5IHG3_9BACT</name>
<dbReference type="PROSITE" id="PS50110">
    <property type="entry name" value="RESPONSE_REGULATORY"/>
    <property type="match status" value="1"/>
</dbReference>
<dbReference type="Gene3D" id="3.40.50.2300">
    <property type="match status" value="1"/>
</dbReference>
<proteinExistence type="predicted"/>
<evidence type="ECO:0000313" key="3">
    <source>
        <dbReference type="EMBL" id="KAA9040495.1"/>
    </source>
</evidence>
<feature type="domain" description="Response regulatory" evidence="2">
    <location>
        <begin position="4"/>
        <end position="120"/>
    </location>
</feature>
<protein>
    <submittedName>
        <fullName evidence="3">Response regulator</fullName>
    </submittedName>
</protein>
<dbReference type="EMBL" id="VYQF01000001">
    <property type="protein sequence ID" value="KAA9040495.1"/>
    <property type="molecule type" value="Genomic_DNA"/>
</dbReference>
<dbReference type="PANTHER" id="PTHR45566">
    <property type="entry name" value="HTH-TYPE TRANSCRIPTIONAL REGULATOR YHJB-RELATED"/>
    <property type="match status" value="1"/>
</dbReference>
<reference evidence="3 4" key="1">
    <citation type="submission" date="2019-09" db="EMBL/GenBank/DDBJ databases">
        <title>Draft genome sequence of Ginsengibacter sp. BR5-29.</title>
        <authorList>
            <person name="Im W.-T."/>
        </authorList>
    </citation>
    <scope>NUCLEOTIDE SEQUENCE [LARGE SCALE GENOMIC DNA]</scope>
    <source>
        <strain evidence="3 4">BR5-29</strain>
    </source>
</reference>
<feature type="modified residue" description="4-aspartylphosphate" evidence="1">
    <location>
        <position position="55"/>
    </location>
</feature>
<keyword evidence="4" id="KW-1185">Reference proteome</keyword>
<dbReference type="RefSeq" id="WP_150412554.1">
    <property type="nucleotide sequence ID" value="NZ_VYQF01000001.1"/>
</dbReference>
<dbReference type="Proteomes" id="UP000326903">
    <property type="component" value="Unassembled WGS sequence"/>
</dbReference>
<dbReference type="InterPro" id="IPR011006">
    <property type="entry name" value="CheY-like_superfamily"/>
</dbReference>
<dbReference type="GO" id="GO:0000160">
    <property type="term" value="P:phosphorelay signal transduction system"/>
    <property type="evidence" value="ECO:0007669"/>
    <property type="project" value="InterPro"/>
</dbReference>
<gene>
    <name evidence="3" type="ORF">FW778_00125</name>
</gene>
<evidence type="ECO:0000259" key="2">
    <source>
        <dbReference type="PROSITE" id="PS50110"/>
    </source>
</evidence>
<dbReference type="InterPro" id="IPR051015">
    <property type="entry name" value="EvgA-like"/>
</dbReference>
<dbReference type="SMART" id="SM00448">
    <property type="entry name" value="REC"/>
    <property type="match status" value="1"/>
</dbReference>
<dbReference type="InterPro" id="IPR001789">
    <property type="entry name" value="Sig_transdc_resp-reg_receiver"/>
</dbReference>
<dbReference type="SUPFAM" id="SSF52172">
    <property type="entry name" value="CheY-like"/>
    <property type="match status" value="1"/>
</dbReference>
<evidence type="ECO:0000256" key="1">
    <source>
        <dbReference type="PROSITE-ProRule" id="PRU00169"/>
    </source>
</evidence>
<accession>A0A5J5IHG3</accession>
<dbReference type="Pfam" id="PF00072">
    <property type="entry name" value="Response_reg"/>
    <property type="match status" value="1"/>
</dbReference>
<sequence length="123" mass="13958">MKKRLLIIDTSTAVIQRLKELVSESLNIEDIELSASFSAASKNIKNNLPDIVLLDLTLPVNESIEFLKKIKKENPGMSVIVLSDAVDERTEEQCKLAGADYFFDRYNEFEKIPGAIEEIRAWK</sequence>
<keyword evidence="1" id="KW-0597">Phosphoprotein</keyword>
<evidence type="ECO:0000313" key="4">
    <source>
        <dbReference type="Proteomes" id="UP000326903"/>
    </source>
</evidence>